<keyword evidence="1" id="KW-0175">Coiled coil</keyword>
<dbReference type="InterPro" id="IPR036869">
    <property type="entry name" value="J_dom_sf"/>
</dbReference>
<reference evidence="4 5" key="1">
    <citation type="journal article" date="2004" name="Environ. Microbiol.">
        <title>The genome of Desulfotalea psychrophila, a sulfate-reducing bacterium from permanently cold Arctic sediments.</title>
        <authorList>
            <person name="Rabus R."/>
            <person name="Ruepp A."/>
            <person name="Frickey T."/>
            <person name="Rattei T."/>
            <person name="Fartmann B."/>
            <person name="Stark M."/>
            <person name="Bauer M."/>
            <person name="Zibat A."/>
            <person name="Lombardot T."/>
            <person name="Becker I."/>
            <person name="Amann J."/>
            <person name="Gellner K."/>
            <person name="Teeling H."/>
            <person name="Leuschner W.D."/>
            <person name="Gloeckner F.-O."/>
            <person name="Lupas A.N."/>
            <person name="Amann R."/>
            <person name="Klenk H.-P."/>
        </authorList>
    </citation>
    <scope>NUCLEOTIDE SEQUENCE [LARGE SCALE GENOMIC DNA]</scope>
    <source>
        <strain evidence="5">DSM 12343 / LSv54</strain>
        <plasmid evidence="5">small</plasmid>
    </source>
</reference>
<evidence type="ECO:0000256" key="1">
    <source>
        <dbReference type="SAM" id="Coils"/>
    </source>
</evidence>
<evidence type="ECO:0000313" key="4">
    <source>
        <dbReference type="EMBL" id="CAG37861.1"/>
    </source>
</evidence>
<dbReference type="KEGG" id="dps:DPPA14"/>
<dbReference type="CDD" id="cd06257">
    <property type="entry name" value="DnaJ"/>
    <property type="match status" value="1"/>
</dbReference>
<dbReference type="eggNOG" id="COG2214">
    <property type="taxonomic scope" value="Bacteria"/>
</dbReference>
<accession>Q6AI68</accession>
<dbReference type="InterPro" id="IPR001623">
    <property type="entry name" value="DnaJ_domain"/>
</dbReference>
<dbReference type="Gene3D" id="1.10.287.110">
    <property type="entry name" value="DnaJ domain"/>
    <property type="match status" value="1"/>
</dbReference>
<feature type="transmembrane region" description="Helical" evidence="2">
    <location>
        <begin position="6"/>
        <end position="26"/>
    </location>
</feature>
<evidence type="ECO:0000256" key="2">
    <source>
        <dbReference type="SAM" id="Phobius"/>
    </source>
</evidence>
<keyword evidence="2" id="KW-0472">Membrane</keyword>
<dbReference type="HOGENOM" id="CLU_1324642_0_0_7"/>
<feature type="domain" description="J" evidence="3">
    <location>
        <begin position="144"/>
        <end position="207"/>
    </location>
</feature>
<dbReference type="PROSITE" id="PS50076">
    <property type="entry name" value="DNAJ_2"/>
    <property type="match status" value="1"/>
</dbReference>
<name>Q6AI68_DESPS</name>
<sequence>MALNVFDSVLLSFVYALITWVCFYSIKKLHWLLKIVPIIFLTSVIGHSPSFGARIMIISFLIMVARELYIKNNCYFLYEIFSNATDFLKNKKNKRKEEENFNSERKSNNENIKEELSQAKERLKKVREEADHQKANHQKAASKPPRERLNIFSEPLTHAELKKAYRLASLKCHPDHVEHLSETLKETANEEFKKLNEAYNKLKKVAQ</sequence>
<geneLocation type="plasmid" evidence="5">
    <name>small</name>
</geneLocation>
<protein>
    <submittedName>
        <fullName evidence="4">Related to chaperone protein DnaJ (Partial length)</fullName>
    </submittedName>
</protein>
<feature type="coiled-coil region" evidence="1">
    <location>
        <begin position="102"/>
        <end position="143"/>
    </location>
</feature>
<dbReference type="OrthoDB" id="9779622at2"/>
<evidence type="ECO:0000259" key="3">
    <source>
        <dbReference type="PROSITE" id="PS50076"/>
    </source>
</evidence>
<dbReference type="Pfam" id="PF00226">
    <property type="entry name" value="DnaJ"/>
    <property type="match status" value="1"/>
</dbReference>
<dbReference type="STRING" id="177439.DPPA14"/>
<dbReference type="RefSeq" id="WP_011190474.1">
    <property type="nucleotide sequence ID" value="NC_006140.1"/>
</dbReference>
<dbReference type="AlphaFoldDB" id="Q6AI68"/>
<dbReference type="Proteomes" id="UP000000602">
    <property type="component" value="Plasmid small"/>
</dbReference>
<dbReference type="SMART" id="SM00271">
    <property type="entry name" value="DnaJ"/>
    <property type="match status" value="1"/>
</dbReference>
<evidence type="ECO:0000313" key="5">
    <source>
        <dbReference type="Proteomes" id="UP000000602"/>
    </source>
</evidence>
<keyword evidence="2" id="KW-1133">Transmembrane helix</keyword>
<dbReference type="EMBL" id="CR522872">
    <property type="protein sequence ID" value="CAG37861.1"/>
    <property type="molecule type" value="Genomic_DNA"/>
</dbReference>
<gene>
    <name evidence="4" type="ordered locus">DPPA14</name>
</gene>
<keyword evidence="5" id="KW-1185">Reference proteome</keyword>
<organism evidence="4 5">
    <name type="scientific">Desulfotalea psychrophila (strain LSv54 / DSM 12343)</name>
    <dbReference type="NCBI Taxonomy" id="177439"/>
    <lineage>
        <taxon>Bacteria</taxon>
        <taxon>Pseudomonadati</taxon>
        <taxon>Thermodesulfobacteriota</taxon>
        <taxon>Desulfobulbia</taxon>
        <taxon>Desulfobulbales</taxon>
        <taxon>Desulfocapsaceae</taxon>
        <taxon>Desulfotalea</taxon>
    </lineage>
</organism>
<keyword evidence="2" id="KW-0812">Transmembrane</keyword>
<proteinExistence type="predicted"/>
<dbReference type="SUPFAM" id="SSF46565">
    <property type="entry name" value="Chaperone J-domain"/>
    <property type="match status" value="1"/>
</dbReference>
<feature type="transmembrane region" description="Helical" evidence="2">
    <location>
        <begin position="38"/>
        <end position="65"/>
    </location>
</feature>